<dbReference type="Proteomes" id="UP001497482">
    <property type="component" value="Chromosome 19"/>
</dbReference>
<reference evidence="2 3" key="1">
    <citation type="submission" date="2024-04" db="EMBL/GenBank/DDBJ databases">
        <authorList>
            <person name="Waldvogel A.-M."/>
            <person name="Schoenle A."/>
        </authorList>
    </citation>
    <scope>NUCLEOTIDE SEQUENCE [LARGE SCALE GENOMIC DNA]</scope>
</reference>
<feature type="transmembrane region" description="Helical" evidence="1">
    <location>
        <begin position="507"/>
        <end position="531"/>
    </location>
</feature>
<sequence length="620" mass="65453">MNTFRTQLQVVFSRLVVCSPGLGSPAQPGCSSCLFSVVLVSGGWFSPGVVLALVGFLSWVVCSPGWVFVLSPGVPGSLSWLWFSPVSLAWFWSLLGWVRSPGSCSRRVLCSSPGWVSLPGASGFVLAPGCVRSWVWVSPGLCSRPGSVLAPVRVVRARRVRFAWCVVREGVRLVGPGFVCSAGCVRAWALFSPGVCLAAPGWARCLVVFSVLGFLGVSPGVGALLVCRRLWRCASELPGCVLPAGCSRLLVGSRPGMSVAPPWLLCLLLVLVARSGVCSLSWLVFSRPGFVSQAGVWFSPGCLFHLWCTLAGSVRVWFCSLSWLVVAPGLGLSPGVLLSGVWPLMGLGRSGGVCSARPVLFAILGLVCSTVLFVSPGLSRRGWFSRRVVIRCRGVCLCSWLGGALRGGVCVPWVCSSGVRCASLGLALRVCSAPGGGALLVCGRLRGCSRLGVVRRSVCGSSPGCVALLVLFAPVVCLTPGCVRSWFGSPHSGVGVALAWCVLSGVWALSGGGAPLGVPGCVCLVCSRLVVPRPGWVVLLRGVSAPGCVRSRWPRERCVTSRMRRDTALHPLARSTIRQKIQLKLRDFTLRHTVSHVSRKTTAVSLTVLSGRTVRPQPSV</sequence>
<dbReference type="AlphaFoldDB" id="A0AAV2KKY7"/>
<feature type="transmembrane region" description="Helical" evidence="1">
    <location>
        <begin position="359"/>
        <end position="378"/>
    </location>
</feature>
<organism evidence="2 3">
    <name type="scientific">Knipowitschia caucasica</name>
    <name type="common">Caucasian dwarf goby</name>
    <name type="synonym">Pomatoschistus caucasicus</name>
    <dbReference type="NCBI Taxonomy" id="637954"/>
    <lineage>
        <taxon>Eukaryota</taxon>
        <taxon>Metazoa</taxon>
        <taxon>Chordata</taxon>
        <taxon>Craniata</taxon>
        <taxon>Vertebrata</taxon>
        <taxon>Euteleostomi</taxon>
        <taxon>Actinopterygii</taxon>
        <taxon>Neopterygii</taxon>
        <taxon>Teleostei</taxon>
        <taxon>Neoteleostei</taxon>
        <taxon>Acanthomorphata</taxon>
        <taxon>Gobiaria</taxon>
        <taxon>Gobiiformes</taxon>
        <taxon>Gobioidei</taxon>
        <taxon>Gobiidae</taxon>
        <taxon>Gobiinae</taxon>
        <taxon>Knipowitschia</taxon>
    </lineage>
</organism>
<keyword evidence="3" id="KW-1185">Reference proteome</keyword>
<feature type="transmembrane region" description="Helical" evidence="1">
    <location>
        <begin position="201"/>
        <end position="227"/>
    </location>
</feature>
<feature type="transmembrane region" description="Helical" evidence="1">
    <location>
        <begin position="465"/>
        <end position="487"/>
    </location>
</feature>
<keyword evidence="1" id="KW-0812">Transmembrane</keyword>
<proteinExistence type="predicted"/>
<feature type="transmembrane region" description="Helical" evidence="1">
    <location>
        <begin position="171"/>
        <end position="189"/>
    </location>
</feature>
<accession>A0AAV2KKY7</accession>
<keyword evidence="1" id="KW-1133">Transmembrane helix</keyword>
<feature type="transmembrane region" description="Helical" evidence="1">
    <location>
        <begin position="325"/>
        <end position="347"/>
    </location>
</feature>
<keyword evidence="1" id="KW-0472">Membrane</keyword>
<evidence type="ECO:0000313" key="3">
    <source>
        <dbReference type="Proteomes" id="UP001497482"/>
    </source>
</evidence>
<gene>
    <name evidence="2" type="ORF">KC01_LOCUS19321</name>
</gene>
<feature type="transmembrane region" description="Helical" evidence="1">
    <location>
        <begin position="80"/>
        <end position="98"/>
    </location>
</feature>
<dbReference type="EMBL" id="OZ035841">
    <property type="protein sequence ID" value="CAL1589701.1"/>
    <property type="molecule type" value="Genomic_DNA"/>
</dbReference>
<name>A0AAV2KKY7_KNICA</name>
<evidence type="ECO:0000313" key="2">
    <source>
        <dbReference type="EMBL" id="CAL1589701.1"/>
    </source>
</evidence>
<protein>
    <submittedName>
        <fullName evidence="2">Uncharacterized protein</fullName>
    </submittedName>
</protein>
<feature type="transmembrane region" description="Helical" evidence="1">
    <location>
        <begin position="34"/>
        <end position="60"/>
    </location>
</feature>
<evidence type="ECO:0000256" key="1">
    <source>
        <dbReference type="SAM" id="Phobius"/>
    </source>
</evidence>
<feature type="transmembrane region" description="Helical" evidence="1">
    <location>
        <begin position="263"/>
        <end position="285"/>
    </location>
</feature>
<feature type="transmembrane region" description="Helical" evidence="1">
    <location>
        <begin position="297"/>
        <end position="318"/>
    </location>
</feature>